<dbReference type="GeneID" id="54346316"/>
<evidence type="ECO:0000313" key="2">
    <source>
        <dbReference type="Proteomes" id="UP000800082"/>
    </source>
</evidence>
<dbReference type="Proteomes" id="UP000800082">
    <property type="component" value="Unassembled WGS sequence"/>
</dbReference>
<reference evidence="1" key="1">
    <citation type="journal article" date="2020" name="Stud. Mycol.">
        <title>101 Dothideomycetes genomes: a test case for predicting lifestyles and emergence of pathogens.</title>
        <authorList>
            <person name="Haridas S."/>
            <person name="Albert R."/>
            <person name="Binder M."/>
            <person name="Bloem J."/>
            <person name="Labutti K."/>
            <person name="Salamov A."/>
            <person name="Andreopoulos B."/>
            <person name="Baker S."/>
            <person name="Barry K."/>
            <person name="Bills G."/>
            <person name="Bluhm B."/>
            <person name="Cannon C."/>
            <person name="Castanera R."/>
            <person name="Culley D."/>
            <person name="Daum C."/>
            <person name="Ezra D."/>
            <person name="Gonzalez J."/>
            <person name="Henrissat B."/>
            <person name="Kuo A."/>
            <person name="Liang C."/>
            <person name="Lipzen A."/>
            <person name="Lutzoni F."/>
            <person name="Magnuson J."/>
            <person name="Mondo S."/>
            <person name="Nolan M."/>
            <person name="Ohm R."/>
            <person name="Pangilinan J."/>
            <person name="Park H.-J."/>
            <person name="Ramirez L."/>
            <person name="Alfaro M."/>
            <person name="Sun H."/>
            <person name="Tritt A."/>
            <person name="Yoshinaga Y."/>
            <person name="Zwiers L.-H."/>
            <person name="Turgeon B."/>
            <person name="Goodwin S."/>
            <person name="Spatafora J."/>
            <person name="Crous P."/>
            <person name="Grigoriev I."/>
        </authorList>
    </citation>
    <scope>NUCLEOTIDE SEQUENCE</scope>
    <source>
        <strain evidence="1">CBS 183.55</strain>
    </source>
</reference>
<gene>
    <name evidence="1" type="ORF">M421DRAFT_258957</name>
</gene>
<name>A0A6A5RI86_9PLEO</name>
<dbReference type="RefSeq" id="XP_033445559.1">
    <property type="nucleotide sequence ID" value="XM_033588669.1"/>
</dbReference>
<dbReference type="EMBL" id="ML978985">
    <property type="protein sequence ID" value="KAF1925307.1"/>
    <property type="molecule type" value="Genomic_DNA"/>
</dbReference>
<keyword evidence="2" id="KW-1185">Reference proteome</keyword>
<sequence>MWALLQRQRLQNENIADKLATFNEKNSLFLFKLPAEIRTMIYAYALSDIVIRIKPTNTDPDWCIERKSTRKALFLPRVCRQIHHETASLVFSLATFRMPVYALAPFVGSIGIPRANNIRSVSLELHKGIKSNRGYSRADSGYSRDEIDQKELLAVSGNLKVQGKLNCVEFIHNAHIENVLLLYSSPAVKLFSITHKTLQDPRIGRKFAVDINLEEMKGRDRNQWVEEIGPRQ</sequence>
<dbReference type="AlphaFoldDB" id="A0A6A5RI86"/>
<evidence type="ECO:0000313" key="1">
    <source>
        <dbReference type="EMBL" id="KAF1925307.1"/>
    </source>
</evidence>
<dbReference type="InterPro" id="IPR038883">
    <property type="entry name" value="AN11006-like"/>
</dbReference>
<dbReference type="PANTHER" id="PTHR42085:SF1">
    <property type="entry name" value="F-BOX DOMAIN-CONTAINING PROTEIN"/>
    <property type="match status" value="1"/>
</dbReference>
<dbReference type="PANTHER" id="PTHR42085">
    <property type="entry name" value="F-BOX DOMAIN-CONTAINING PROTEIN"/>
    <property type="match status" value="1"/>
</dbReference>
<protein>
    <submittedName>
        <fullName evidence="1">Uncharacterized protein</fullName>
    </submittedName>
</protein>
<proteinExistence type="predicted"/>
<dbReference type="OrthoDB" id="5413827at2759"/>
<accession>A0A6A5RI86</accession>
<organism evidence="1 2">
    <name type="scientific">Didymella exigua CBS 183.55</name>
    <dbReference type="NCBI Taxonomy" id="1150837"/>
    <lineage>
        <taxon>Eukaryota</taxon>
        <taxon>Fungi</taxon>
        <taxon>Dikarya</taxon>
        <taxon>Ascomycota</taxon>
        <taxon>Pezizomycotina</taxon>
        <taxon>Dothideomycetes</taxon>
        <taxon>Pleosporomycetidae</taxon>
        <taxon>Pleosporales</taxon>
        <taxon>Pleosporineae</taxon>
        <taxon>Didymellaceae</taxon>
        <taxon>Didymella</taxon>
    </lineage>
</organism>